<evidence type="ECO:0000256" key="4">
    <source>
        <dbReference type="PROSITE-ProRule" id="PRU00409"/>
    </source>
</evidence>
<reference evidence="6 8" key="1">
    <citation type="submission" date="2016-06" db="EMBL/GenBank/DDBJ databases">
        <authorList>
            <person name="Kjaerup R.B."/>
            <person name="Dalgaard T.S."/>
            <person name="Juul-Madsen H.R."/>
        </authorList>
    </citation>
    <scope>NUCLEOTIDE SEQUENCE [LARGE SCALE GENOMIC DNA]</scope>
    <source>
        <strain evidence="6 8">DSM 43363</strain>
    </source>
</reference>
<dbReference type="PANTHER" id="PTHR43585:SF2">
    <property type="entry name" value="ATP-GRASP ENZYME FSQD"/>
    <property type="match status" value="1"/>
</dbReference>
<organism evidence="6 8">
    <name type="scientific">Micromonospora peucetia</name>
    <dbReference type="NCBI Taxonomy" id="47871"/>
    <lineage>
        <taxon>Bacteria</taxon>
        <taxon>Bacillati</taxon>
        <taxon>Actinomycetota</taxon>
        <taxon>Actinomycetes</taxon>
        <taxon>Micromonosporales</taxon>
        <taxon>Micromonosporaceae</taxon>
        <taxon>Micromonospora</taxon>
    </lineage>
</organism>
<evidence type="ECO:0000313" key="7">
    <source>
        <dbReference type="EMBL" id="WSA35096.1"/>
    </source>
</evidence>
<protein>
    <submittedName>
        <fullName evidence="6">Biotin carboxylase</fullName>
    </submittedName>
</protein>
<dbReference type="EMBL" id="FMIC01000002">
    <property type="protein sequence ID" value="SCL59380.1"/>
    <property type="molecule type" value="Genomic_DNA"/>
</dbReference>
<dbReference type="Proteomes" id="UP001334804">
    <property type="component" value="Chromosome"/>
</dbReference>
<proteinExistence type="predicted"/>
<evidence type="ECO:0000313" key="8">
    <source>
        <dbReference type="Proteomes" id="UP000199343"/>
    </source>
</evidence>
<evidence type="ECO:0000313" key="9">
    <source>
        <dbReference type="Proteomes" id="UP001334804"/>
    </source>
</evidence>
<dbReference type="AlphaFoldDB" id="A0A1C6UZZ4"/>
<dbReference type="OrthoDB" id="24041at2"/>
<feature type="domain" description="ATP-grasp" evidence="5">
    <location>
        <begin position="118"/>
        <end position="317"/>
    </location>
</feature>
<dbReference type="GO" id="GO:0046872">
    <property type="term" value="F:metal ion binding"/>
    <property type="evidence" value="ECO:0007669"/>
    <property type="project" value="InterPro"/>
</dbReference>
<keyword evidence="1" id="KW-0436">Ligase</keyword>
<evidence type="ECO:0000259" key="5">
    <source>
        <dbReference type="PROSITE" id="PS50975"/>
    </source>
</evidence>
<evidence type="ECO:0000256" key="3">
    <source>
        <dbReference type="ARBA" id="ARBA00022840"/>
    </source>
</evidence>
<dbReference type="Gene3D" id="3.30.470.20">
    <property type="entry name" value="ATP-grasp fold, B domain"/>
    <property type="match status" value="1"/>
</dbReference>
<dbReference type="InterPro" id="IPR011761">
    <property type="entry name" value="ATP-grasp"/>
</dbReference>
<evidence type="ECO:0000313" key="6">
    <source>
        <dbReference type="EMBL" id="SCL59380.1"/>
    </source>
</evidence>
<dbReference type="EMBL" id="CP109071">
    <property type="protein sequence ID" value="WSA35096.1"/>
    <property type="molecule type" value="Genomic_DNA"/>
</dbReference>
<dbReference type="PANTHER" id="PTHR43585">
    <property type="entry name" value="FUMIPYRROLE BIOSYNTHESIS PROTEIN C"/>
    <property type="match status" value="1"/>
</dbReference>
<evidence type="ECO:0000256" key="2">
    <source>
        <dbReference type="ARBA" id="ARBA00022741"/>
    </source>
</evidence>
<dbReference type="STRING" id="47871.GA0070608_2136"/>
<keyword evidence="2 4" id="KW-0547">Nucleotide-binding</keyword>
<dbReference type="SUPFAM" id="SSF56059">
    <property type="entry name" value="Glutathione synthetase ATP-binding domain-like"/>
    <property type="match status" value="1"/>
</dbReference>
<dbReference type="Proteomes" id="UP000199343">
    <property type="component" value="Unassembled WGS sequence"/>
</dbReference>
<dbReference type="RefSeq" id="WP_091625921.1">
    <property type="nucleotide sequence ID" value="NZ_CP109071.1"/>
</dbReference>
<name>A0A1C6UZZ4_9ACTN</name>
<gene>
    <name evidence="6" type="ORF">GA0070608_2136</name>
    <name evidence="7" type="ORF">OIE14_14145</name>
</gene>
<evidence type="ECO:0000256" key="1">
    <source>
        <dbReference type="ARBA" id="ARBA00022598"/>
    </source>
</evidence>
<keyword evidence="3 4" id="KW-0067">ATP-binding</keyword>
<dbReference type="InterPro" id="IPR052032">
    <property type="entry name" value="ATP-dep_AA_Ligase"/>
</dbReference>
<dbReference type="NCBIfam" id="NF005543">
    <property type="entry name" value="PRK07206.1"/>
    <property type="match status" value="1"/>
</dbReference>
<dbReference type="PROSITE" id="PS50975">
    <property type="entry name" value="ATP_GRASP"/>
    <property type="match status" value="1"/>
</dbReference>
<dbReference type="GO" id="GO:0005524">
    <property type="term" value="F:ATP binding"/>
    <property type="evidence" value="ECO:0007669"/>
    <property type="project" value="UniProtKB-UniRule"/>
</dbReference>
<accession>A0A1C6UZZ4</accession>
<dbReference type="GO" id="GO:0016874">
    <property type="term" value="F:ligase activity"/>
    <property type="evidence" value="ECO:0007669"/>
    <property type="project" value="UniProtKB-KW"/>
</dbReference>
<keyword evidence="9" id="KW-1185">Reference proteome</keyword>
<sequence>MRHASEVCVVVDGYSTANALAPALAGYGLGAVHVQSDPDLPQFLLRTGVEHAYLDSYLHDGDVDAIVDRLDRAGLRPRRVVAGAETGVELGDQLAKALGVPGNDPATTRCRRDKHHMARAAAARGVAVIPHLSASSRDEAAEWLRTHGWLGDAVVKPRSSSGSFGFLRCRSEADLDAAFKGWLGAPDVFGSAIEELLVQPFMAGDEYAVNTVSAGGGYIVSDIWHTKKRHEGGTALYDLERLVDPRDAVFDQLHGFVGTVLDALDIREGTAHTEVMMVAGQPVLVETGARFMGSIDISQLTEATGTNAVQLVAETIVAPDRFAARVREDWRPVLRRHAAMVQLLSRQSGTLAGYDLRLLRGLPSFHAVDTYLEAGDPLQVTVNSYTTPGLVFLVHESPETITGDYRQLRELEAEGALFLSA</sequence>
<reference evidence="7 9" key="2">
    <citation type="submission" date="2022-10" db="EMBL/GenBank/DDBJ databases">
        <title>The complete genomes of actinobacterial strains from the NBC collection.</title>
        <authorList>
            <person name="Joergensen T.S."/>
            <person name="Alvarez Arevalo M."/>
            <person name="Sterndorff E.B."/>
            <person name="Faurdal D."/>
            <person name="Vuksanovic O."/>
            <person name="Mourched A.-S."/>
            <person name="Charusanti P."/>
            <person name="Shaw S."/>
            <person name="Blin K."/>
            <person name="Weber T."/>
        </authorList>
    </citation>
    <scope>NUCLEOTIDE SEQUENCE [LARGE SCALE GENOMIC DNA]</scope>
    <source>
        <strain evidence="7 9">NBC 01809</strain>
    </source>
</reference>